<organism evidence="1 2">
    <name type="scientific">Parahaliea mediterranea</name>
    <dbReference type="NCBI Taxonomy" id="651086"/>
    <lineage>
        <taxon>Bacteria</taxon>
        <taxon>Pseudomonadati</taxon>
        <taxon>Pseudomonadota</taxon>
        <taxon>Gammaproteobacteria</taxon>
        <taxon>Cellvibrionales</taxon>
        <taxon>Halieaceae</taxon>
        <taxon>Parahaliea</taxon>
    </lineage>
</organism>
<dbReference type="EMBL" id="JAFKCZ010000010">
    <property type="protein sequence ID" value="MBN7797823.1"/>
    <property type="molecule type" value="Genomic_DNA"/>
</dbReference>
<dbReference type="Proteomes" id="UP000664303">
    <property type="component" value="Unassembled WGS sequence"/>
</dbReference>
<comment type="caution">
    <text evidence="1">The sequence shown here is derived from an EMBL/GenBank/DDBJ whole genome shotgun (WGS) entry which is preliminary data.</text>
</comment>
<evidence type="ECO:0000313" key="1">
    <source>
        <dbReference type="EMBL" id="MBN7797823.1"/>
    </source>
</evidence>
<name>A0A939IN79_9GAMM</name>
<proteinExistence type="predicted"/>
<dbReference type="RefSeq" id="WP_206561269.1">
    <property type="nucleotide sequence ID" value="NZ_JAFKCZ010000010.1"/>
</dbReference>
<gene>
    <name evidence="1" type="ORF">JYP50_14530</name>
</gene>
<evidence type="ECO:0000313" key="2">
    <source>
        <dbReference type="Proteomes" id="UP000664303"/>
    </source>
</evidence>
<protein>
    <submittedName>
        <fullName evidence="1">Uncharacterized protein</fullName>
    </submittedName>
</protein>
<dbReference type="AlphaFoldDB" id="A0A939IN79"/>
<sequence length="106" mass="11871">MKPFNSGETHLAGQLEQARRNSADVAELVGLCKGILADGTINLAEAEFILDWLDDRADRLDIWPARELHQLIVRVLEDSVLNAEEEAELIALLEDMTGERVTLLIY</sequence>
<keyword evidence="2" id="KW-1185">Reference proteome</keyword>
<reference evidence="1" key="1">
    <citation type="submission" date="2021-02" db="EMBL/GenBank/DDBJ databases">
        <title>PHA producing bacteria isolated from coastal sediment in Guangdong, Shenzhen.</title>
        <authorList>
            <person name="Zheng W."/>
            <person name="Yu S."/>
            <person name="Huang Y."/>
        </authorList>
    </citation>
    <scope>NUCLEOTIDE SEQUENCE</scope>
    <source>
        <strain evidence="1">TN14-10</strain>
    </source>
</reference>
<accession>A0A939IN79</accession>